<dbReference type="AlphaFoldDB" id="A0A8H7SS43"/>
<keyword evidence="5" id="KW-0472">Membrane</keyword>
<dbReference type="InterPro" id="IPR002123">
    <property type="entry name" value="Plipid/glycerol_acylTrfase"/>
</dbReference>
<dbReference type="NCBIfam" id="TIGR00530">
    <property type="entry name" value="AGP_acyltrn"/>
    <property type="match status" value="1"/>
</dbReference>
<dbReference type="PANTHER" id="PTHR10434:SF11">
    <property type="entry name" value="1-ACYL-SN-GLYCEROL-3-PHOSPHATE ACYLTRANSFERASE"/>
    <property type="match status" value="1"/>
</dbReference>
<dbReference type="PANTHER" id="PTHR10434">
    <property type="entry name" value="1-ACYL-SN-GLYCEROL-3-PHOSPHATE ACYLTRANSFERASE"/>
    <property type="match status" value="1"/>
</dbReference>
<name>A0A8H7SS43_9FUNG</name>
<evidence type="ECO:0000256" key="4">
    <source>
        <dbReference type="RuleBase" id="RU361267"/>
    </source>
</evidence>
<comment type="caution">
    <text evidence="7">The sequence shown here is derived from an EMBL/GenBank/DDBJ whole genome shotgun (WGS) entry which is preliminary data.</text>
</comment>
<keyword evidence="5" id="KW-0812">Transmembrane</keyword>
<dbReference type="CDD" id="cd07989">
    <property type="entry name" value="LPLAT_AGPAT-like"/>
    <property type="match status" value="1"/>
</dbReference>
<dbReference type="GO" id="GO:0005783">
    <property type="term" value="C:endoplasmic reticulum"/>
    <property type="evidence" value="ECO:0007669"/>
    <property type="project" value="TreeGrafter"/>
</dbReference>
<feature type="domain" description="Phospholipid/glycerol acyltransferase" evidence="6">
    <location>
        <begin position="106"/>
        <end position="223"/>
    </location>
</feature>
<comment type="similarity">
    <text evidence="1 4">Belongs to the 1-acyl-sn-glycerol-3-phosphate acyltransferase family.</text>
</comment>
<evidence type="ECO:0000313" key="7">
    <source>
        <dbReference type="EMBL" id="KAG2234101.1"/>
    </source>
</evidence>
<evidence type="ECO:0000256" key="3">
    <source>
        <dbReference type="ARBA" id="ARBA00023315"/>
    </source>
</evidence>
<keyword evidence="5" id="KW-1133">Transmembrane helix</keyword>
<evidence type="ECO:0000259" key="6">
    <source>
        <dbReference type="SMART" id="SM00563"/>
    </source>
</evidence>
<feature type="transmembrane region" description="Helical" evidence="5">
    <location>
        <begin position="43"/>
        <end position="65"/>
    </location>
</feature>
<protein>
    <recommendedName>
        <fullName evidence="4">1-acyl-sn-glycerol-3-phosphate acyltransferase</fullName>
        <ecNumber evidence="4">2.3.1.51</ecNumber>
    </recommendedName>
</protein>
<comment type="domain">
    <text evidence="4">The HXXXXD motif is essential for acyltransferase activity and may constitute the binding site for the phosphate moiety of the glycerol-3-phosphate.</text>
</comment>
<comment type="catalytic activity">
    <reaction evidence="4">
        <text>a 1-acyl-sn-glycero-3-phosphate + an acyl-CoA = a 1,2-diacyl-sn-glycero-3-phosphate + CoA</text>
        <dbReference type="Rhea" id="RHEA:19709"/>
        <dbReference type="ChEBI" id="CHEBI:57287"/>
        <dbReference type="ChEBI" id="CHEBI:57970"/>
        <dbReference type="ChEBI" id="CHEBI:58342"/>
        <dbReference type="ChEBI" id="CHEBI:58608"/>
        <dbReference type="EC" id="2.3.1.51"/>
    </reaction>
</comment>
<evidence type="ECO:0000256" key="2">
    <source>
        <dbReference type="ARBA" id="ARBA00022679"/>
    </source>
</evidence>
<evidence type="ECO:0000256" key="1">
    <source>
        <dbReference type="ARBA" id="ARBA00008655"/>
    </source>
</evidence>
<reference evidence="7" key="1">
    <citation type="submission" date="2021-01" db="EMBL/GenBank/DDBJ databases">
        <title>Metabolic potential, ecology and presence of endohyphal bacteria is reflected in genomic diversity of Mucoromycotina.</title>
        <authorList>
            <person name="Muszewska A."/>
            <person name="Okrasinska A."/>
            <person name="Steczkiewicz K."/>
            <person name="Drgas O."/>
            <person name="Orlowska M."/>
            <person name="Perlinska-Lenart U."/>
            <person name="Aleksandrzak-Piekarczyk T."/>
            <person name="Szatraj K."/>
            <person name="Zielenkiewicz U."/>
            <person name="Pilsyk S."/>
            <person name="Malc E."/>
            <person name="Mieczkowski P."/>
            <person name="Kruszewska J.S."/>
            <person name="Biernat P."/>
            <person name="Pawlowska J."/>
        </authorList>
    </citation>
    <scope>NUCLEOTIDE SEQUENCE</scope>
    <source>
        <strain evidence="7">WA0000018081</strain>
    </source>
</reference>
<keyword evidence="4" id="KW-0443">Lipid metabolism</keyword>
<dbReference type="GO" id="GO:0016020">
    <property type="term" value="C:membrane"/>
    <property type="evidence" value="ECO:0007669"/>
    <property type="project" value="InterPro"/>
</dbReference>
<keyword evidence="8" id="KW-1185">Reference proteome</keyword>
<proteinExistence type="inferred from homology"/>
<evidence type="ECO:0000313" key="8">
    <source>
        <dbReference type="Proteomes" id="UP000613177"/>
    </source>
</evidence>
<evidence type="ECO:0000256" key="5">
    <source>
        <dbReference type="SAM" id="Phobius"/>
    </source>
</evidence>
<organism evidence="7 8">
    <name type="scientific">Thamnidium elegans</name>
    <dbReference type="NCBI Taxonomy" id="101142"/>
    <lineage>
        <taxon>Eukaryota</taxon>
        <taxon>Fungi</taxon>
        <taxon>Fungi incertae sedis</taxon>
        <taxon>Mucoromycota</taxon>
        <taxon>Mucoromycotina</taxon>
        <taxon>Mucoromycetes</taxon>
        <taxon>Mucorales</taxon>
        <taxon>Mucorineae</taxon>
        <taxon>Mucoraceae</taxon>
        <taxon>Thamnidium</taxon>
    </lineage>
</organism>
<keyword evidence="4" id="KW-0444">Lipid biosynthesis</keyword>
<dbReference type="Pfam" id="PF01553">
    <property type="entry name" value="Acyltransferase"/>
    <property type="match status" value="1"/>
</dbReference>
<keyword evidence="3 4" id="KW-0012">Acyltransferase</keyword>
<gene>
    <name evidence="7" type="ORF">INT48_000278</name>
</gene>
<dbReference type="Proteomes" id="UP000613177">
    <property type="component" value="Unassembled WGS sequence"/>
</dbReference>
<feature type="transmembrane region" description="Helical" evidence="5">
    <location>
        <begin position="15"/>
        <end position="31"/>
    </location>
</feature>
<keyword evidence="4" id="KW-0594">Phospholipid biosynthesis</keyword>
<keyword evidence="4" id="KW-1208">Phospholipid metabolism</keyword>
<sequence>MAELANHFRLSLQRVPWGIWILIPIILQAIFRRRGGYFHRNLVSLLCLMVSAMYGMAAALTLPIIGKSHLINWTVSRFHKILNRRFLDIGAVVEGEENYAEEGQSAIYVCNHQTLMDIVYMGAMFPKSTSVVSKKAIKYYPILGWFMILSKSIFLDRTNREGAIKQARQAAEDIHRKKTSVFIFPEGTRSGVDKVDLLPFKKGAFYMATQAKVPIIPIVVANYKQIYDPKKKHFGYGNIKIKVLPAIETKDIDEDSASIEKLTNQVRDKMLSTLLEISEDQKTK</sequence>
<dbReference type="GO" id="GO:0006654">
    <property type="term" value="P:phosphatidic acid biosynthetic process"/>
    <property type="evidence" value="ECO:0007669"/>
    <property type="project" value="TreeGrafter"/>
</dbReference>
<keyword evidence="2 4" id="KW-0808">Transferase</keyword>
<dbReference type="GO" id="GO:0003841">
    <property type="term" value="F:1-acylglycerol-3-phosphate O-acyltransferase activity"/>
    <property type="evidence" value="ECO:0007669"/>
    <property type="project" value="UniProtKB-UniRule"/>
</dbReference>
<dbReference type="EMBL" id="JAEPRE010000061">
    <property type="protein sequence ID" value="KAG2234101.1"/>
    <property type="molecule type" value="Genomic_DNA"/>
</dbReference>
<dbReference type="SMART" id="SM00563">
    <property type="entry name" value="PlsC"/>
    <property type="match status" value="1"/>
</dbReference>
<accession>A0A8H7SS43</accession>
<dbReference type="SUPFAM" id="SSF69593">
    <property type="entry name" value="Glycerol-3-phosphate (1)-acyltransferase"/>
    <property type="match status" value="1"/>
</dbReference>
<dbReference type="InterPro" id="IPR004552">
    <property type="entry name" value="AGP_acyltrans"/>
</dbReference>
<dbReference type="EC" id="2.3.1.51" evidence="4"/>